<name>X0Y5V1_9ZZZZ</name>
<gene>
    <name evidence="1" type="ORF">S01H1_73859</name>
</gene>
<proteinExistence type="predicted"/>
<protein>
    <submittedName>
        <fullName evidence="1">Uncharacterized protein</fullName>
    </submittedName>
</protein>
<sequence length="101" mass="11905">MTRLVPMEDKIQLILEKLRNATRVEFKELIKPWTNRMHGVMTLLAGLELSRRRAVWLRQARPFSDLWLLRGEVEDYDALMNEINELQPMEDQPDPEGESAN</sequence>
<organism evidence="1">
    <name type="scientific">marine sediment metagenome</name>
    <dbReference type="NCBI Taxonomy" id="412755"/>
    <lineage>
        <taxon>unclassified sequences</taxon>
        <taxon>metagenomes</taxon>
        <taxon>ecological metagenomes</taxon>
    </lineage>
</organism>
<dbReference type="InterPro" id="IPR003768">
    <property type="entry name" value="ScpA"/>
</dbReference>
<dbReference type="Gene3D" id="1.10.10.580">
    <property type="entry name" value="Structural maintenance of chromosome 1. Chain E"/>
    <property type="match status" value="1"/>
</dbReference>
<accession>X0Y5V1</accession>
<reference evidence="1" key="1">
    <citation type="journal article" date="2014" name="Front. Microbiol.">
        <title>High frequency of phylogenetically diverse reductive dehalogenase-homologous genes in deep subseafloor sedimentary metagenomes.</title>
        <authorList>
            <person name="Kawai M."/>
            <person name="Futagami T."/>
            <person name="Toyoda A."/>
            <person name="Takaki Y."/>
            <person name="Nishi S."/>
            <person name="Hori S."/>
            <person name="Arai W."/>
            <person name="Tsubouchi T."/>
            <person name="Morono Y."/>
            <person name="Uchiyama I."/>
            <person name="Ito T."/>
            <person name="Fujiyama A."/>
            <person name="Inagaki F."/>
            <person name="Takami H."/>
        </authorList>
    </citation>
    <scope>NUCLEOTIDE SEQUENCE</scope>
    <source>
        <strain evidence="1">Expedition CK06-06</strain>
    </source>
</reference>
<dbReference type="InterPro" id="IPR023093">
    <property type="entry name" value="ScpA-like_C"/>
</dbReference>
<dbReference type="AlphaFoldDB" id="X0Y5V1"/>
<evidence type="ECO:0000313" key="1">
    <source>
        <dbReference type="EMBL" id="GAG32246.1"/>
    </source>
</evidence>
<dbReference type="PANTHER" id="PTHR33969:SF2">
    <property type="entry name" value="SEGREGATION AND CONDENSATION PROTEIN A"/>
    <property type="match status" value="1"/>
</dbReference>
<dbReference type="PANTHER" id="PTHR33969">
    <property type="entry name" value="SEGREGATION AND CONDENSATION PROTEIN A"/>
    <property type="match status" value="1"/>
</dbReference>
<dbReference type="EMBL" id="BARS01049374">
    <property type="protein sequence ID" value="GAG32246.1"/>
    <property type="molecule type" value="Genomic_DNA"/>
</dbReference>
<dbReference type="Pfam" id="PF02616">
    <property type="entry name" value="SMC_ScpA"/>
    <property type="match status" value="1"/>
</dbReference>
<comment type="caution">
    <text evidence="1">The sequence shown here is derived from an EMBL/GenBank/DDBJ whole genome shotgun (WGS) entry which is preliminary data.</text>
</comment>